<organism evidence="2 3">
    <name type="scientific">Paractinoplanes pyxinae</name>
    <dbReference type="NCBI Taxonomy" id="2997416"/>
    <lineage>
        <taxon>Bacteria</taxon>
        <taxon>Bacillati</taxon>
        <taxon>Actinomycetota</taxon>
        <taxon>Actinomycetes</taxon>
        <taxon>Micromonosporales</taxon>
        <taxon>Micromonosporaceae</taxon>
        <taxon>Paractinoplanes</taxon>
    </lineage>
</organism>
<reference evidence="2" key="1">
    <citation type="submission" date="2022-11" db="EMBL/GenBank/DDBJ databases">
        <authorList>
            <person name="Somphong A."/>
            <person name="Phongsopitanun W."/>
        </authorList>
    </citation>
    <scope>NUCLEOTIDE SEQUENCE</scope>
    <source>
        <strain evidence="2">Pm04-4</strain>
    </source>
</reference>
<dbReference type="Proteomes" id="UP001151002">
    <property type="component" value="Unassembled WGS sequence"/>
</dbReference>
<evidence type="ECO:0000313" key="3">
    <source>
        <dbReference type="Proteomes" id="UP001151002"/>
    </source>
</evidence>
<proteinExistence type="predicted"/>
<name>A0ABT4BBW1_9ACTN</name>
<dbReference type="EMBL" id="JAPNTZ010000018">
    <property type="protein sequence ID" value="MCY1144005.1"/>
    <property type="molecule type" value="Genomic_DNA"/>
</dbReference>
<feature type="signal peptide" evidence="1">
    <location>
        <begin position="1"/>
        <end position="21"/>
    </location>
</feature>
<dbReference type="PROSITE" id="PS51257">
    <property type="entry name" value="PROKAR_LIPOPROTEIN"/>
    <property type="match status" value="1"/>
</dbReference>
<accession>A0ABT4BBW1</accession>
<evidence type="ECO:0008006" key="4">
    <source>
        <dbReference type="Google" id="ProtNLM"/>
    </source>
</evidence>
<keyword evidence="1" id="KW-0732">Signal</keyword>
<dbReference type="RefSeq" id="WP_267568559.1">
    <property type="nucleotide sequence ID" value="NZ_JAPNTZ010000018.1"/>
</dbReference>
<evidence type="ECO:0000313" key="2">
    <source>
        <dbReference type="EMBL" id="MCY1144005.1"/>
    </source>
</evidence>
<protein>
    <recommendedName>
        <fullName evidence="4">Lipoprotein</fullName>
    </recommendedName>
</protein>
<sequence>MADRRAIFAAGALLLAVSACTGGNNDQDPSGRTTTVSPAAVRTDAEPITKRFPALGAPTDLHWQGAAAGADSGGVPGPTDVRIQALIVLTPDLVAAAQKDYQFQPATGAPDLTTQLQPFAPAAAAWRESDAFTQKVRTAKYSGTILLDPASRTLWLDVIGG</sequence>
<comment type="caution">
    <text evidence="2">The sequence shown here is derived from an EMBL/GenBank/DDBJ whole genome shotgun (WGS) entry which is preliminary data.</text>
</comment>
<keyword evidence="3" id="KW-1185">Reference proteome</keyword>
<evidence type="ECO:0000256" key="1">
    <source>
        <dbReference type="SAM" id="SignalP"/>
    </source>
</evidence>
<feature type="chain" id="PRO_5045209645" description="Lipoprotein" evidence="1">
    <location>
        <begin position="22"/>
        <end position="161"/>
    </location>
</feature>
<gene>
    <name evidence="2" type="ORF">OWR29_38930</name>
</gene>